<sequence>MKTRASFRLFRTGLIGAIILGLSAGGHLAAGGRLPEPAVLAALCALTMVPVAVLTRFRLSFPVLLALLGAGQAWLHWSFDAFSTMSMPSSATMAAASVHGGHTPASLVAGSLEAVFPTHGVDDGGLMLAAHVAATLGTALVLARGERALWAVAHWLRPLVQLPEPCRLGPVERRATFLASYIIPASRLGLQLPSRRGPPAMIAAA</sequence>
<proteinExistence type="predicted"/>
<feature type="transmembrane region" description="Helical" evidence="1">
    <location>
        <begin position="125"/>
        <end position="143"/>
    </location>
</feature>
<reference evidence="2 3" key="1">
    <citation type="submission" date="2019-03" db="EMBL/GenBank/DDBJ databases">
        <title>Whole genome sequence of Arthrobacter sp JH1-1.</title>
        <authorList>
            <person name="Trinh H.N."/>
        </authorList>
    </citation>
    <scope>NUCLEOTIDE SEQUENCE [LARGE SCALE GENOMIC DNA]</scope>
    <source>
        <strain evidence="2 3">JH1-1</strain>
    </source>
</reference>
<evidence type="ECO:0000313" key="2">
    <source>
        <dbReference type="EMBL" id="TDG01011.1"/>
    </source>
</evidence>
<dbReference type="AlphaFoldDB" id="A0A4R5L0W7"/>
<name>A0A4R5L0W7_9MICC</name>
<accession>A0A4R5L0W7</accession>
<keyword evidence="1" id="KW-0812">Transmembrane</keyword>
<comment type="caution">
    <text evidence="2">The sequence shown here is derived from an EMBL/GenBank/DDBJ whole genome shotgun (WGS) entry which is preliminary data.</text>
</comment>
<feature type="transmembrane region" description="Helical" evidence="1">
    <location>
        <begin position="12"/>
        <end position="31"/>
    </location>
</feature>
<dbReference type="Proteomes" id="UP000295511">
    <property type="component" value="Unassembled WGS sequence"/>
</dbReference>
<dbReference type="OrthoDB" id="4950287at2"/>
<protein>
    <submittedName>
        <fullName evidence="2">Uncharacterized protein</fullName>
    </submittedName>
</protein>
<dbReference type="RefSeq" id="WP_133202751.1">
    <property type="nucleotide sequence ID" value="NZ_SMRU01000003.1"/>
</dbReference>
<gene>
    <name evidence="2" type="ORF">E1809_03000</name>
</gene>
<feature type="transmembrane region" description="Helical" evidence="1">
    <location>
        <begin position="37"/>
        <end position="54"/>
    </location>
</feature>
<evidence type="ECO:0000256" key="1">
    <source>
        <dbReference type="SAM" id="Phobius"/>
    </source>
</evidence>
<dbReference type="EMBL" id="SMRU01000003">
    <property type="protein sequence ID" value="TDG01011.1"/>
    <property type="molecule type" value="Genomic_DNA"/>
</dbReference>
<feature type="transmembrane region" description="Helical" evidence="1">
    <location>
        <begin position="61"/>
        <end position="79"/>
    </location>
</feature>
<keyword evidence="3" id="KW-1185">Reference proteome</keyword>
<keyword evidence="1" id="KW-1133">Transmembrane helix</keyword>
<organism evidence="2 3">
    <name type="scientific">Arthrobacter terricola</name>
    <dbReference type="NCBI Taxonomy" id="2547396"/>
    <lineage>
        <taxon>Bacteria</taxon>
        <taxon>Bacillati</taxon>
        <taxon>Actinomycetota</taxon>
        <taxon>Actinomycetes</taxon>
        <taxon>Micrococcales</taxon>
        <taxon>Micrococcaceae</taxon>
        <taxon>Arthrobacter</taxon>
    </lineage>
</organism>
<evidence type="ECO:0000313" key="3">
    <source>
        <dbReference type="Proteomes" id="UP000295511"/>
    </source>
</evidence>
<keyword evidence="1" id="KW-0472">Membrane</keyword>